<sequence>MNLVIFFAVLGAWWGVCLYTEGQSWAFGGLSWLLTIPVFMIAGFTLGRQGLPSILGLYAAGCVLSALVLLRGRDTTWTLREVLICAAPNLAFAALMDGAVTG</sequence>
<proteinExistence type="predicted"/>
<gene>
    <name evidence="2" type="ORF">AOPFMNJM_3336</name>
</gene>
<accession>A0ABQ4T1W2</accession>
<organism evidence="2 3">
    <name type="scientific">Methylobacterium jeotgali</name>
    <dbReference type="NCBI Taxonomy" id="381630"/>
    <lineage>
        <taxon>Bacteria</taxon>
        <taxon>Pseudomonadati</taxon>
        <taxon>Pseudomonadota</taxon>
        <taxon>Alphaproteobacteria</taxon>
        <taxon>Hyphomicrobiales</taxon>
        <taxon>Methylobacteriaceae</taxon>
        <taxon>Methylobacterium</taxon>
    </lineage>
</organism>
<dbReference type="RefSeq" id="WP_238277436.1">
    <property type="nucleotide sequence ID" value="NZ_BPQR01000058.1"/>
</dbReference>
<reference evidence="2" key="2">
    <citation type="submission" date="2021-08" db="EMBL/GenBank/DDBJ databases">
        <authorList>
            <person name="Tani A."/>
            <person name="Ola A."/>
            <person name="Ogura Y."/>
            <person name="Katsura K."/>
            <person name="Hayashi T."/>
        </authorList>
    </citation>
    <scope>NUCLEOTIDE SEQUENCE</scope>
    <source>
        <strain evidence="2">LMG 23639</strain>
    </source>
</reference>
<evidence type="ECO:0000256" key="1">
    <source>
        <dbReference type="SAM" id="Phobius"/>
    </source>
</evidence>
<feature type="transmembrane region" description="Helical" evidence="1">
    <location>
        <begin position="50"/>
        <end position="70"/>
    </location>
</feature>
<comment type="caution">
    <text evidence="2">The sequence shown here is derived from an EMBL/GenBank/DDBJ whole genome shotgun (WGS) entry which is preliminary data.</text>
</comment>
<dbReference type="Proteomes" id="UP001055102">
    <property type="component" value="Unassembled WGS sequence"/>
</dbReference>
<keyword evidence="1" id="KW-0812">Transmembrane</keyword>
<keyword evidence="1" id="KW-0472">Membrane</keyword>
<evidence type="ECO:0000313" key="3">
    <source>
        <dbReference type="Proteomes" id="UP001055102"/>
    </source>
</evidence>
<dbReference type="EMBL" id="BPQR01000058">
    <property type="protein sequence ID" value="GJE08004.1"/>
    <property type="molecule type" value="Genomic_DNA"/>
</dbReference>
<evidence type="ECO:0000313" key="2">
    <source>
        <dbReference type="EMBL" id="GJE08004.1"/>
    </source>
</evidence>
<keyword evidence="3" id="KW-1185">Reference proteome</keyword>
<protein>
    <submittedName>
        <fullName evidence="2">Uncharacterized protein</fullName>
    </submittedName>
</protein>
<reference evidence="2" key="1">
    <citation type="journal article" date="2021" name="Front. Microbiol.">
        <title>Comprehensive Comparative Genomics and Phenotyping of Methylobacterium Species.</title>
        <authorList>
            <person name="Alessa O."/>
            <person name="Ogura Y."/>
            <person name="Fujitani Y."/>
            <person name="Takami H."/>
            <person name="Hayashi T."/>
            <person name="Sahin N."/>
            <person name="Tani A."/>
        </authorList>
    </citation>
    <scope>NUCLEOTIDE SEQUENCE</scope>
    <source>
        <strain evidence="2">LMG 23639</strain>
    </source>
</reference>
<name>A0ABQ4T1W2_9HYPH</name>
<keyword evidence="1" id="KW-1133">Transmembrane helix</keyword>